<dbReference type="Pfam" id="PF20974">
    <property type="entry name" value="tRNA-synt_1c_C2"/>
    <property type="match status" value="1"/>
</dbReference>
<dbReference type="FunFam" id="3.90.800.10:FF:000001">
    <property type="entry name" value="Glutamine--tRNA ligase"/>
    <property type="match status" value="1"/>
</dbReference>
<dbReference type="InterPro" id="IPR014729">
    <property type="entry name" value="Rossmann-like_a/b/a_fold"/>
</dbReference>
<dbReference type="Gene3D" id="3.30.950.10">
    <property type="entry name" value="Methyltransferase, Cobalt-precorrin-4 Transmethylase, Domain 2"/>
    <property type="match status" value="1"/>
</dbReference>
<dbReference type="InterPro" id="IPR000924">
    <property type="entry name" value="Glu/Gln-tRNA-synth"/>
</dbReference>
<dbReference type="Gene3D" id="3.90.800.10">
    <property type="entry name" value="Glutamyl-tRNA Synthetase, Domain 3"/>
    <property type="match status" value="1"/>
</dbReference>
<keyword evidence="6 17" id="KW-0489">Methyltransferase</keyword>
<dbReference type="GO" id="GO:0006433">
    <property type="term" value="P:prolyl-tRNA aminoacylation"/>
    <property type="evidence" value="ECO:0007669"/>
    <property type="project" value="InterPro"/>
</dbReference>
<dbReference type="STRING" id="10195.A0A3M7QWC6"/>
<dbReference type="SUPFAM" id="SSF64586">
    <property type="entry name" value="C-terminal domain of ProRS"/>
    <property type="match status" value="1"/>
</dbReference>
<gene>
    <name evidence="17" type="ORF">BpHYR1_006998</name>
</gene>
<feature type="domain" description="Aminoacyl-transfer RNA synthetases class-II family profile" evidence="15">
    <location>
        <begin position="1089"/>
        <end position="1328"/>
    </location>
</feature>
<dbReference type="InterPro" id="IPR033721">
    <property type="entry name" value="ProRS_core_arch_euk"/>
</dbReference>
<comment type="pathway">
    <text evidence="2">Protein modification; peptidyl-diphthamide biosynthesis.</text>
</comment>
<evidence type="ECO:0000259" key="16">
    <source>
        <dbReference type="PROSITE" id="PS51185"/>
    </source>
</evidence>
<evidence type="ECO:0000256" key="9">
    <source>
        <dbReference type="ARBA" id="ARBA00022741"/>
    </source>
</evidence>
<dbReference type="FunFam" id="3.40.50.620:FF:000070">
    <property type="entry name" value="Bifunctional glutamate/proline--tRNA ligase"/>
    <property type="match status" value="1"/>
</dbReference>
<dbReference type="InterPro" id="IPR002314">
    <property type="entry name" value="aa-tRNA-synt_IIb"/>
</dbReference>
<evidence type="ECO:0000256" key="8">
    <source>
        <dbReference type="ARBA" id="ARBA00022691"/>
    </source>
</evidence>
<dbReference type="SUPFAM" id="SSF55681">
    <property type="entry name" value="Class II aaRS and biotin synthetases"/>
    <property type="match status" value="1"/>
</dbReference>
<keyword evidence="9" id="KW-0547">Nucleotide-binding</keyword>
<dbReference type="PANTHER" id="PTHR43382:SF2">
    <property type="entry name" value="BIFUNCTIONAL GLUTAMATE_PROLINE--TRNA LIGASE"/>
    <property type="match status" value="1"/>
</dbReference>
<dbReference type="GO" id="GO:0032259">
    <property type="term" value="P:methylation"/>
    <property type="evidence" value="ECO:0007669"/>
    <property type="project" value="UniProtKB-KW"/>
</dbReference>
<dbReference type="Gene3D" id="1.10.1160.10">
    <property type="entry name" value="Glutamyl-trna Synthetase, Domain 2"/>
    <property type="match status" value="1"/>
</dbReference>
<keyword evidence="4" id="KW-0597">Phosphoprotein</keyword>
<dbReference type="UniPathway" id="UPA00559"/>
<dbReference type="SUPFAM" id="SSF52374">
    <property type="entry name" value="Nucleotidylyl transferase"/>
    <property type="match status" value="1"/>
</dbReference>
<comment type="similarity">
    <text evidence="3">Belongs to the diphthine synthase family.</text>
</comment>
<dbReference type="HAMAP" id="MF_02076">
    <property type="entry name" value="Glu_tRNA_synth_type2"/>
    <property type="match status" value="1"/>
</dbReference>
<dbReference type="Gene3D" id="3.30.110.30">
    <property type="entry name" value="C-terminal domain of ProRS"/>
    <property type="match status" value="1"/>
</dbReference>
<dbReference type="InterPro" id="IPR014776">
    <property type="entry name" value="4pyrrole_Mease_sub2"/>
</dbReference>
<dbReference type="FunFam" id="3.30.950.10:FF:000004">
    <property type="entry name" value="Diphthine synthase putative"/>
    <property type="match status" value="1"/>
</dbReference>
<evidence type="ECO:0000256" key="12">
    <source>
        <dbReference type="ARBA" id="ARBA00023146"/>
    </source>
</evidence>
<dbReference type="InterPro" id="IPR004551">
    <property type="entry name" value="Dphthn_synthase"/>
</dbReference>
<accession>A0A3M7QWC6</accession>
<dbReference type="Gene3D" id="3.30.930.10">
    <property type="entry name" value="Bira Bifunctional Protein, Domain 2"/>
    <property type="match status" value="1"/>
</dbReference>
<dbReference type="Pfam" id="PF00749">
    <property type="entry name" value="tRNA-synt_1c"/>
    <property type="match status" value="1"/>
</dbReference>
<dbReference type="GO" id="GO:0005524">
    <property type="term" value="F:ATP binding"/>
    <property type="evidence" value="ECO:0007669"/>
    <property type="project" value="UniProtKB-KW"/>
</dbReference>
<dbReference type="Pfam" id="PF00590">
    <property type="entry name" value="TP_methylase"/>
    <property type="match status" value="1"/>
</dbReference>
<dbReference type="InterPro" id="IPR045864">
    <property type="entry name" value="aa-tRNA-synth_II/BPL/LPL"/>
</dbReference>
<dbReference type="PROSITE" id="PS51185">
    <property type="entry name" value="WHEP_TRS_2"/>
    <property type="match status" value="2"/>
</dbReference>
<dbReference type="InterPro" id="IPR020058">
    <property type="entry name" value="Glu/Gln-tRNA-synth_Ib_cat-dom"/>
</dbReference>
<keyword evidence="5 17" id="KW-0436">Ligase</keyword>
<dbReference type="InterPro" id="IPR020061">
    <property type="entry name" value="Glu_tRNA_lig_a-bdl"/>
</dbReference>
<dbReference type="Gene3D" id="3.40.50.800">
    <property type="entry name" value="Anticodon-binding domain"/>
    <property type="match status" value="1"/>
</dbReference>
<keyword evidence="7 17" id="KW-0808">Transferase</keyword>
<reference evidence="17 18" key="1">
    <citation type="journal article" date="2018" name="Sci. Rep.">
        <title>Genomic signatures of local adaptation to the degree of environmental predictability in rotifers.</title>
        <authorList>
            <person name="Franch-Gras L."/>
            <person name="Hahn C."/>
            <person name="Garcia-Roger E.M."/>
            <person name="Carmona M.J."/>
            <person name="Serra M."/>
            <person name="Gomez A."/>
        </authorList>
    </citation>
    <scope>NUCLEOTIDE SEQUENCE [LARGE SCALE GENOMIC DNA]</scope>
    <source>
        <strain evidence="17">HYR1</strain>
    </source>
</reference>
<dbReference type="InterPro" id="IPR000878">
    <property type="entry name" value="4pyrrol_Mease"/>
</dbReference>
<dbReference type="GO" id="GO:0004818">
    <property type="term" value="F:glutamate-tRNA ligase activity"/>
    <property type="evidence" value="ECO:0007669"/>
    <property type="project" value="UniProtKB-EC"/>
</dbReference>
<dbReference type="Gene3D" id="3.40.1010.10">
    <property type="entry name" value="Cobalt-precorrin-4 Transmethylase, Domain 1"/>
    <property type="match status" value="1"/>
</dbReference>
<dbReference type="FunFam" id="1.10.287.10:FF:000006">
    <property type="entry name" value="Bifunctional glutamate/proline--tRNA ligase"/>
    <property type="match status" value="2"/>
</dbReference>
<dbReference type="NCBIfam" id="TIGR00463">
    <property type="entry name" value="gltX_arch"/>
    <property type="match status" value="1"/>
</dbReference>
<evidence type="ECO:0000256" key="7">
    <source>
        <dbReference type="ARBA" id="ARBA00022679"/>
    </source>
</evidence>
<keyword evidence="8" id="KW-0949">S-adenosyl-L-methionine</keyword>
<dbReference type="SUPFAM" id="SSF47060">
    <property type="entry name" value="S15/NS1 RNA-binding domain"/>
    <property type="match status" value="2"/>
</dbReference>
<sequence>MLYIIGLGLGDVEDITLKGLKAVKSSDLVYLEHYTSILGGGAEYKNELENFYGKQIILADRTMVEQKSDEIIDAAKDKTVSFLVVGDPFGATTHTDLVLRAVEKSISYEVIHNASIMNAIGCCGLQLYNYGEAVSICFWSEAENWRPKSYFEKIGENRARGLHTLCLLDIKVKEKSLINIIKNRDIYEPPRYMSVSQACSQMIDIIREAGKYESIDGDENQTELDIKKLVESKVITEDTLAVGLARVGRGDQALRVDTVTNLSDCDLGEPLHSLVIAGKLHPLEVDFLRLFYNGDNFDNLFYQVLSKNLDMAKDYSKEGKFIDLPGAEKGKVVVRFPPEASGYLHIGHAKAALLNQFYQNEFEGKLIFRFDDTNPAKENAEFEQVIEEDVKLLGVKWDRFSRTSDHFEYLLNLCEKMLREGKAYADDTDPEEMKKEREAKIESKNRGNSIEKNLEMWEEMKKGSEQGLKCCIRAKIDMNAANGTLRDPTMYRCKPETHLSTGDKYKVYPTYDFACPVVDSLEEVTHALRTTEYHDRDEQYMWFLEALNLRKPYIYEYSRFNLQNTVLSKRKLTWFVESGKVKGWDDPRFPTVRGILRRGMTVEALKQFIVAQGSSRSVVQMDWDKIWAINKKFIDEISPRHTAVLKGKTVLVNISGQSSVESKQVPKHPKNEKLGTKTVWYSDKVFIDEADADTLKENEVATFMDWGNVKIDKINRDNSGKITNIDAELNLENKDYKKTLKITWLANVADKAPFTPIKCYHFDHIIVKPVLDKDEDFKQYCNHQTEFEFNSLGDNEMRNLKKGDIIQISRRGYFIVDKAFDGESLVLFNIPEGNKRESPTSYMSITNQKYASVQFAEEAEKKPKSDPKENKTQSASFAFTPEAEDLDKKIRKQGDTVRELKTNKASKEDCDAQVKILLDLKTQFKKLTLNDWKPDLVAANKNQSGTKTETKKAESLDNPKINEINAKIKETGDQVRNLKTAKASKDEIDATVKVLLALKEEYKTLTGQEWKPETGSTARAPKAEKVKPKKEEKPVVKEESGKKQTRLGLEAKKEENLPEWYSQIITKGELIEYYDVSGCYILRPWSYFIWEQIKEFFDTEIKKLGVQNCYFPIFVSKAALEREKDHIADFAPEVAWVTKSGQSDLAEPIAIRPTSETVMYPAYSRWIQSYRDLPLKLNQWNNVVRWEFKHPQPFLRTREFLWQEGHTAFANYEEAAEEVHKILDLYSDIYGKLLAVPVIKGRKTEKEKFAGADWTTTIEAFISASGRGIQAATSHHLGQNFSKMFGIEFEDPETNQKKFVYQNSWGITTRTIGILTMVHGDNIGLVLPPKVSCYQVVIVPCGITVSLSKEDEKNLLDKCKVYEQEFRKAGIRVYGDYRDNYSPGWKFNHWELKGVPLRIELGPKDVAQNKFVAVRRDTMKKEILEEANAAQTILNLLDDIQESLYKKAEKNLKEHVVVVETWDDFMKNLDQKKIIMAPFCGDKEWEEKIKEEKMLLLKKEHQLWELNRYVFHLISPSRLLTKMERKLNIILCSADLIKKKFILNIQNLQIKTKTKALSYNSSCCVTLLIGPISINGFLFSRSNQSMRFLNHLFKKIFLNRKIKQSIILAKKDIKSPKRCSFSIIKLKINNSLLFFEQQMIKCTQIRIFKSILRSIVQKLLLLILINIHKTTSRIIMP</sequence>
<comment type="function">
    <text evidence="1">S-adenosyl-L-methionine-dependent methyltransferase that catalyzes four methylations of the modified target histidine residue in translation elongation factor 2 (EF-2), to form an intermediate called diphthine methyl ester. The four successive methylation reactions represent the second step of diphthamide biosynthesis.</text>
</comment>
<dbReference type="Gene3D" id="3.40.50.620">
    <property type="entry name" value="HUPs"/>
    <property type="match status" value="1"/>
</dbReference>
<dbReference type="CDD" id="cd00936">
    <property type="entry name" value="WEPRS_RNA"/>
    <property type="match status" value="2"/>
</dbReference>
<dbReference type="InterPro" id="IPR014777">
    <property type="entry name" value="4pyrrole_Mease_sub1"/>
</dbReference>
<dbReference type="Gene3D" id="1.10.287.10">
    <property type="entry name" value="S15/NS1, RNA-binding"/>
    <property type="match status" value="2"/>
</dbReference>
<dbReference type="FunFam" id="3.40.1010.10:FF:000004">
    <property type="entry name" value="Putative diphthine synthase"/>
    <property type="match status" value="1"/>
</dbReference>
<keyword evidence="18" id="KW-1185">Reference proteome</keyword>
<dbReference type="Pfam" id="PF00587">
    <property type="entry name" value="tRNA-synt_2b"/>
    <property type="match status" value="1"/>
</dbReference>
<dbReference type="Pfam" id="PF09180">
    <property type="entry name" value="ProRS-C_1"/>
    <property type="match status" value="1"/>
</dbReference>
<dbReference type="InterPro" id="IPR020056">
    <property type="entry name" value="Rbsml_bL25/Gln-tRNA_synth_N"/>
</dbReference>
<dbReference type="FunFam" id="1.10.1160.10:FF:000001">
    <property type="entry name" value="Glutamine--tRNA ligase"/>
    <property type="match status" value="1"/>
</dbReference>
<feature type="region of interest" description="Disordered" evidence="14">
    <location>
        <begin position="1008"/>
        <end position="1045"/>
    </location>
</feature>
<evidence type="ECO:0000256" key="4">
    <source>
        <dbReference type="ARBA" id="ARBA00022553"/>
    </source>
</evidence>
<dbReference type="EC" id="2.1.1.98" evidence="17"/>
<dbReference type="GO" id="GO:0005737">
    <property type="term" value="C:cytoplasm"/>
    <property type="evidence" value="ECO:0007669"/>
    <property type="project" value="InterPro"/>
</dbReference>
<keyword evidence="11" id="KW-0648">Protein biosynthesis</keyword>
<evidence type="ECO:0000256" key="1">
    <source>
        <dbReference type="ARBA" id="ARBA00004006"/>
    </source>
</evidence>
<evidence type="ECO:0000313" key="17">
    <source>
        <dbReference type="EMBL" id="RNA15278.1"/>
    </source>
</evidence>
<dbReference type="SMART" id="SM00991">
    <property type="entry name" value="WHEP-TRS"/>
    <property type="match status" value="2"/>
</dbReference>
<dbReference type="CDD" id="cd11647">
    <property type="entry name" value="DHP5_DphB"/>
    <property type="match status" value="1"/>
</dbReference>
<dbReference type="PROSITE" id="PS00178">
    <property type="entry name" value="AA_TRNA_LIGASE_I"/>
    <property type="match status" value="1"/>
</dbReference>
<dbReference type="Pfam" id="PF03129">
    <property type="entry name" value="HGTP_anticodon"/>
    <property type="match status" value="1"/>
</dbReference>
<dbReference type="SUPFAM" id="SSF52954">
    <property type="entry name" value="Class II aaRS ABD-related"/>
    <property type="match status" value="1"/>
</dbReference>
<feature type="region of interest" description="Disordered" evidence="14">
    <location>
        <begin position="857"/>
        <end position="883"/>
    </location>
</feature>
<dbReference type="InterPro" id="IPR017449">
    <property type="entry name" value="Pro-tRNA_synth_II"/>
</dbReference>
<dbReference type="PANTHER" id="PTHR43382">
    <property type="entry name" value="PROLYL-TRNA SYNTHETASE"/>
    <property type="match status" value="1"/>
</dbReference>
<evidence type="ECO:0000256" key="2">
    <source>
        <dbReference type="ARBA" id="ARBA00005156"/>
    </source>
</evidence>
<comment type="caution">
    <text evidence="17">The sequence shown here is derived from an EMBL/GenBank/DDBJ whole genome shotgun (WGS) entry which is preliminary data.</text>
</comment>
<dbReference type="GO" id="GO:0006424">
    <property type="term" value="P:glutamyl-tRNA aminoacylation"/>
    <property type="evidence" value="ECO:0007669"/>
    <property type="project" value="InterPro"/>
</dbReference>
<evidence type="ECO:0000256" key="3">
    <source>
        <dbReference type="ARBA" id="ARBA00006729"/>
    </source>
</evidence>
<dbReference type="HAMAP" id="MF_01084">
    <property type="entry name" value="Diphthine_synth"/>
    <property type="match status" value="1"/>
</dbReference>
<evidence type="ECO:0000256" key="6">
    <source>
        <dbReference type="ARBA" id="ARBA00022603"/>
    </source>
</evidence>
<dbReference type="NCBIfam" id="TIGR00522">
    <property type="entry name" value="dph5"/>
    <property type="match status" value="1"/>
</dbReference>
<dbReference type="InterPro" id="IPR001412">
    <property type="entry name" value="aa-tRNA-synth_I_CS"/>
</dbReference>
<dbReference type="EMBL" id="REGN01004995">
    <property type="protein sequence ID" value="RNA15278.1"/>
    <property type="molecule type" value="Genomic_DNA"/>
</dbReference>
<dbReference type="InterPro" id="IPR006195">
    <property type="entry name" value="aa-tRNA-synth_II"/>
</dbReference>
<dbReference type="InterPro" id="IPR004154">
    <property type="entry name" value="Anticodon-bd"/>
</dbReference>
<keyword evidence="12" id="KW-0030">Aminoacyl-tRNA synthetase</keyword>
<dbReference type="Proteomes" id="UP000276133">
    <property type="component" value="Unassembled WGS sequence"/>
</dbReference>
<evidence type="ECO:0000256" key="14">
    <source>
        <dbReference type="SAM" id="MobiDB-lite"/>
    </source>
</evidence>
<dbReference type="PROSITE" id="PS50862">
    <property type="entry name" value="AA_TRNA_LIGASE_II"/>
    <property type="match status" value="1"/>
</dbReference>
<dbReference type="InterPro" id="IPR009068">
    <property type="entry name" value="uS15_NS1_RNA-bd_sf"/>
</dbReference>
<dbReference type="InterPro" id="IPR035996">
    <property type="entry name" value="4pyrrol_Methylase_sf"/>
</dbReference>
<evidence type="ECO:0000256" key="10">
    <source>
        <dbReference type="ARBA" id="ARBA00022840"/>
    </source>
</evidence>
<dbReference type="InterPro" id="IPR000738">
    <property type="entry name" value="WHEP-TRS_dom"/>
</dbReference>
<organism evidence="17 18">
    <name type="scientific">Brachionus plicatilis</name>
    <name type="common">Marine rotifer</name>
    <name type="synonym">Brachionus muelleri</name>
    <dbReference type="NCBI Taxonomy" id="10195"/>
    <lineage>
        <taxon>Eukaryota</taxon>
        <taxon>Metazoa</taxon>
        <taxon>Spiralia</taxon>
        <taxon>Gnathifera</taxon>
        <taxon>Rotifera</taxon>
        <taxon>Eurotatoria</taxon>
        <taxon>Monogononta</taxon>
        <taxon>Pseudotrocha</taxon>
        <taxon>Ploima</taxon>
        <taxon>Brachionidae</taxon>
        <taxon>Brachionus</taxon>
    </lineage>
</organism>
<dbReference type="InterPro" id="IPR011035">
    <property type="entry name" value="Ribosomal_bL25/Gln-tRNA_synth"/>
</dbReference>
<dbReference type="FunFam" id="3.40.50.800:FF:000005">
    <property type="entry name" value="bifunctional glutamate/proline--tRNA ligase"/>
    <property type="match status" value="1"/>
</dbReference>
<evidence type="ECO:0000256" key="13">
    <source>
        <dbReference type="ARBA" id="ARBA00048752"/>
    </source>
</evidence>
<protein>
    <submittedName>
        <fullName evidence="17">Bifunctional glutamate proline--tRNA ligase</fullName>
        <ecNumber evidence="17">2.1.1.98</ecNumber>
        <ecNumber evidence="17">6.1.1.15</ecNumber>
        <ecNumber evidence="17">6.1.1.17</ecNumber>
    </submittedName>
</protein>
<dbReference type="NCBIfam" id="TIGR00408">
    <property type="entry name" value="proS_fam_I"/>
    <property type="match status" value="1"/>
</dbReference>
<feature type="domain" description="WHEP-TRS" evidence="16">
    <location>
        <begin position="882"/>
        <end position="938"/>
    </location>
</feature>
<feature type="compositionally biased region" description="Basic and acidic residues" evidence="14">
    <location>
        <begin position="858"/>
        <end position="871"/>
    </location>
</feature>
<evidence type="ECO:0000256" key="5">
    <source>
        <dbReference type="ARBA" id="ARBA00022598"/>
    </source>
</evidence>
<dbReference type="GO" id="GO:0141133">
    <property type="term" value="F:diphthine methyl ester synthase activity"/>
    <property type="evidence" value="ECO:0007669"/>
    <property type="project" value="UniProtKB-EC"/>
</dbReference>
<dbReference type="EC" id="6.1.1.15" evidence="17"/>
<dbReference type="SUPFAM" id="SSF50715">
    <property type="entry name" value="Ribosomal protein L25-like"/>
    <property type="match status" value="1"/>
</dbReference>
<evidence type="ECO:0000256" key="11">
    <source>
        <dbReference type="ARBA" id="ARBA00022917"/>
    </source>
</evidence>
<feature type="domain" description="WHEP-TRS" evidence="16">
    <location>
        <begin position="960"/>
        <end position="1016"/>
    </location>
</feature>
<dbReference type="CDD" id="cd00862">
    <property type="entry name" value="ProRS_anticodon_zinc"/>
    <property type="match status" value="1"/>
</dbReference>
<dbReference type="InterPro" id="IPR036621">
    <property type="entry name" value="Anticodon-bd_dom_sf"/>
</dbReference>
<dbReference type="InterPro" id="IPR016061">
    <property type="entry name" value="Pro-tRNA_ligase_II_C"/>
</dbReference>
<comment type="catalytic activity">
    <reaction evidence="13">
        <text>2-[(3S)-amino-3-carboxypropyl]-L-histidyl-[translation elongation factor 2] + 4 S-adenosyl-L-methionine = diphthine methyl ester-[translation elongation factor 2] + 4 S-adenosyl-L-homocysteine + 3 H(+)</text>
        <dbReference type="Rhea" id="RHEA:42652"/>
        <dbReference type="Rhea" id="RHEA-COMP:9749"/>
        <dbReference type="Rhea" id="RHEA-COMP:10173"/>
        <dbReference type="ChEBI" id="CHEBI:15378"/>
        <dbReference type="ChEBI" id="CHEBI:57856"/>
        <dbReference type="ChEBI" id="CHEBI:59789"/>
        <dbReference type="ChEBI" id="CHEBI:73995"/>
        <dbReference type="ChEBI" id="CHEBI:79005"/>
        <dbReference type="EC" id="2.1.1.314"/>
    </reaction>
</comment>
<dbReference type="InterPro" id="IPR004526">
    <property type="entry name" value="Glu-tRNA-synth_arc/euk"/>
</dbReference>
<dbReference type="InterPro" id="IPR049437">
    <property type="entry name" value="tRNA-synt_1c_C2"/>
</dbReference>
<dbReference type="OrthoDB" id="1350766at2759"/>
<dbReference type="GO" id="GO:0004827">
    <property type="term" value="F:proline-tRNA ligase activity"/>
    <property type="evidence" value="ECO:0007669"/>
    <property type="project" value="UniProtKB-EC"/>
</dbReference>
<dbReference type="GO" id="GO:0017183">
    <property type="term" value="P:protein histidyl modification to diphthamide"/>
    <property type="evidence" value="ECO:0007669"/>
    <property type="project" value="UniProtKB-UniPathway"/>
</dbReference>
<keyword evidence="10" id="KW-0067">ATP-binding</keyword>
<proteinExistence type="inferred from homology"/>
<feature type="compositionally biased region" description="Basic and acidic residues" evidence="14">
    <location>
        <begin position="1021"/>
        <end position="1042"/>
    </location>
</feature>
<dbReference type="InterPro" id="IPR020059">
    <property type="entry name" value="Glu/Gln-tRNA-synth_Ib_codon-bd"/>
</dbReference>
<dbReference type="SUPFAM" id="SSF53790">
    <property type="entry name" value="Tetrapyrrole methylase"/>
    <property type="match status" value="1"/>
</dbReference>
<evidence type="ECO:0000313" key="18">
    <source>
        <dbReference type="Proteomes" id="UP000276133"/>
    </source>
</evidence>
<dbReference type="Pfam" id="PF03950">
    <property type="entry name" value="tRNA-synt_1c_C"/>
    <property type="match status" value="1"/>
</dbReference>
<evidence type="ECO:0000259" key="15">
    <source>
        <dbReference type="PROSITE" id="PS50862"/>
    </source>
</evidence>
<dbReference type="FunFam" id="3.30.930.10:FF:000007">
    <property type="entry name" value="Bifunctional glutamate/proline--tRNA ligase"/>
    <property type="match status" value="1"/>
</dbReference>
<name>A0A3M7QWC6_BRAPC</name>
<dbReference type="Gene3D" id="2.40.240.10">
    <property type="entry name" value="Ribosomal Protein L25, Chain P"/>
    <property type="match status" value="2"/>
</dbReference>
<dbReference type="HAMAP" id="MF_01571">
    <property type="entry name" value="Pro_tRNA_synth_type3"/>
    <property type="match status" value="1"/>
</dbReference>
<dbReference type="EC" id="6.1.1.17" evidence="17"/>
<dbReference type="InterPro" id="IPR004499">
    <property type="entry name" value="Pro-tRNA-ligase_IIa_arc-type"/>
</dbReference>
<dbReference type="PRINTS" id="PR00987">
    <property type="entry name" value="TRNASYNTHGLU"/>
</dbReference>
<dbReference type="CDD" id="cd00778">
    <property type="entry name" value="ProRS_core_arch_euk"/>
    <property type="match status" value="1"/>
</dbReference>
<dbReference type="GO" id="GO:0017101">
    <property type="term" value="C:aminoacyl-tRNA synthetase multienzyme complex"/>
    <property type="evidence" value="ECO:0007669"/>
    <property type="project" value="TreeGrafter"/>
</dbReference>
<dbReference type="Pfam" id="PF00458">
    <property type="entry name" value="WHEP-TRS"/>
    <property type="match status" value="2"/>
</dbReference>